<dbReference type="Proteomes" id="UP000811899">
    <property type="component" value="Unassembled WGS sequence"/>
</dbReference>
<dbReference type="InterPro" id="IPR003646">
    <property type="entry name" value="SH3-like_bac-type"/>
</dbReference>
<dbReference type="AlphaFoldDB" id="A0AAW4L4A0"/>
<gene>
    <name evidence="2" type="ORF">KI809_17035</name>
</gene>
<accession>A0AAW4L4A0</accession>
<dbReference type="PROSITE" id="PS51781">
    <property type="entry name" value="SH3B"/>
    <property type="match status" value="1"/>
</dbReference>
<evidence type="ECO:0000259" key="1">
    <source>
        <dbReference type="PROSITE" id="PS51781"/>
    </source>
</evidence>
<evidence type="ECO:0000313" key="3">
    <source>
        <dbReference type="Proteomes" id="UP000811899"/>
    </source>
</evidence>
<keyword evidence="3" id="KW-1185">Reference proteome</keyword>
<dbReference type="Pfam" id="PF08239">
    <property type="entry name" value="SH3_3"/>
    <property type="match status" value="1"/>
</dbReference>
<name>A0AAW4L4A0_9BACT</name>
<feature type="domain" description="SH3b" evidence="1">
    <location>
        <begin position="3"/>
        <end position="65"/>
    </location>
</feature>
<protein>
    <submittedName>
        <fullName evidence="2">DUF3380 domain-containing protein</fullName>
    </submittedName>
</protein>
<dbReference type="EMBL" id="JAHCVJ010000008">
    <property type="protein sequence ID" value="MBT0666019.1"/>
    <property type="molecule type" value="Genomic_DNA"/>
</dbReference>
<dbReference type="RefSeq" id="WP_214172790.1">
    <property type="nucleotide sequence ID" value="NZ_JAHCVJ010000008.1"/>
</dbReference>
<evidence type="ECO:0000313" key="2">
    <source>
        <dbReference type="EMBL" id="MBT0666019.1"/>
    </source>
</evidence>
<sequence>MANKTGLVNAASLNVRPEPSTAKPALGALTRGTKVEILEKLEGWYRIKSGSLSGYVSGDYVTVVDNTPTADYLWEMELLRTAQLAPPESKVIPVLAKHNASQKMAAKVWNDQGGLLEILCGIIEVEPAAAVAVLCVESGGAGFDANNRMIIRFENHIFWNLWGQKNHDTFNAHFAFNAQKKWLGHKFRQDSNAAWLDFHGKQDNEWLVFDFARKLSENAAMNAISMGGPQVMGFNCSALGYGSVQEMFANFSSDIRYQVLGLFDFLRGAGSTSKMIDALQLKDYTRFASYYNGSGQTPVYGARIEGYVNAFKSLKS</sequence>
<dbReference type="InterPro" id="IPR024408">
    <property type="entry name" value="Muramidase"/>
</dbReference>
<organism evidence="2 3">
    <name type="scientific">Geoanaerobacter pelophilus</name>
    <dbReference type="NCBI Taxonomy" id="60036"/>
    <lineage>
        <taxon>Bacteria</taxon>
        <taxon>Pseudomonadati</taxon>
        <taxon>Thermodesulfobacteriota</taxon>
        <taxon>Desulfuromonadia</taxon>
        <taxon>Geobacterales</taxon>
        <taxon>Geobacteraceae</taxon>
        <taxon>Geoanaerobacter</taxon>
    </lineage>
</organism>
<dbReference type="Gene3D" id="2.30.30.40">
    <property type="entry name" value="SH3 Domains"/>
    <property type="match status" value="1"/>
</dbReference>
<dbReference type="InterPro" id="IPR052354">
    <property type="entry name" value="Cell_Wall_Dynamics_Protein"/>
</dbReference>
<dbReference type="PANTHER" id="PTHR34408">
    <property type="entry name" value="FAMILY PROTEIN, PUTATIVE-RELATED"/>
    <property type="match status" value="1"/>
</dbReference>
<reference evidence="2 3" key="1">
    <citation type="submission" date="2021-05" db="EMBL/GenBank/DDBJ databases">
        <title>The draft genome of Geobacter pelophilus DSM 12255.</title>
        <authorList>
            <person name="Xu Z."/>
            <person name="Masuda Y."/>
            <person name="Itoh H."/>
            <person name="Senoo K."/>
        </authorList>
    </citation>
    <scope>NUCLEOTIDE SEQUENCE [LARGE SCALE GENOMIC DNA]</scope>
    <source>
        <strain evidence="2 3">DSM 12255</strain>
    </source>
</reference>
<comment type="caution">
    <text evidence="2">The sequence shown here is derived from an EMBL/GenBank/DDBJ whole genome shotgun (WGS) entry which is preliminary data.</text>
</comment>
<proteinExistence type="predicted"/>
<dbReference type="Pfam" id="PF11860">
    <property type="entry name" value="Muramidase"/>
    <property type="match status" value="1"/>
</dbReference>
<dbReference type="SMART" id="SM00287">
    <property type="entry name" value="SH3b"/>
    <property type="match status" value="1"/>
</dbReference>
<dbReference type="PANTHER" id="PTHR34408:SF1">
    <property type="entry name" value="GLYCOSYL HYDROLASE FAMILY 19 DOMAIN-CONTAINING PROTEIN HI_1415"/>
    <property type="match status" value="1"/>
</dbReference>